<dbReference type="OrthoDB" id="25753at2"/>
<dbReference type="GO" id="GO:0016491">
    <property type="term" value="F:oxidoreductase activity"/>
    <property type="evidence" value="ECO:0007669"/>
    <property type="project" value="InterPro"/>
</dbReference>
<dbReference type="SUPFAM" id="SSF52833">
    <property type="entry name" value="Thioredoxin-like"/>
    <property type="match status" value="1"/>
</dbReference>
<feature type="domain" description="Thioredoxin" evidence="2">
    <location>
        <begin position="49"/>
        <end position="188"/>
    </location>
</feature>
<dbReference type="EMBL" id="CP009287">
    <property type="protein sequence ID" value="AIQ68260.1"/>
    <property type="molecule type" value="Genomic_DNA"/>
</dbReference>
<dbReference type="InterPro" id="IPR000866">
    <property type="entry name" value="AhpC/TSA"/>
</dbReference>
<dbReference type="Pfam" id="PF00578">
    <property type="entry name" value="AhpC-TSA"/>
    <property type="match status" value="1"/>
</dbReference>
<dbReference type="PANTHER" id="PTHR42852:SF17">
    <property type="entry name" value="THIOREDOXIN-LIKE PROTEIN HI_1115"/>
    <property type="match status" value="1"/>
</dbReference>
<protein>
    <recommendedName>
        <fullName evidence="2">Thioredoxin domain-containing protein</fullName>
    </recommendedName>
</protein>
<dbReference type="InterPro" id="IPR013766">
    <property type="entry name" value="Thioredoxin_domain"/>
</dbReference>
<dbReference type="AlphaFoldDB" id="A0A089M7B5"/>
<keyword evidence="4" id="KW-1185">Reference proteome</keyword>
<reference evidence="3 4" key="1">
    <citation type="submission" date="2014-08" db="EMBL/GenBank/DDBJ databases">
        <title>Comparative genomics of the Paenibacillus odorifer group.</title>
        <authorList>
            <person name="den Bakker H.C."/>
            <person name="Tsai Y.-C."/>
            <person name="Martin N."/>
            <person name="Korlach J."/>
            <person name="Wiedmann M."/>
        </authorList>
    </citation>
    <scope>NUCLEOTIDE SEQUENCE [LARGE SCALE GENOMIC DNA]</scope>
    <source>
        <strain evidence="3 4">DSM 15220</strain>
    </source>
</reference>
<dbReference type="Proteomes" id="UP000029500">
    <property type="component" value="Chromosome"/>
</dbReference>
<dbReference type="KEGG" id="pgm:PGRAT_12025"/>
<dbReference type="CDD" id="cd02966">
    <property type="entry name" value="TlpA_like_family"/>
    <property type="match status" value="1"/>
</dbReference>
<proteinExistence type="predicted"/>
<evidence type="ECO:0000259" key="2">
    <source>
        <dbReference type="PROSITE" id="PS51352"/>
    </source>
</evidence>
<dbReference type="GO" id="GO:0016209">
    <property type="term" value="F:antioxidant activity"/>
    <property type="evidence" value="ECO:0007669"/>
    <property type="project" value="InterPro"/>
</dbReference>
<evidence type="ECO:0000313" key="4">
    <source>
        <dbReference type="Proteomes" id="UP000029500"/>
    </source>
</evidence>
<dbReference type="eggNOG" id="COG0526">
    <property type="taxonomic scope" value="Bacteria"/>
</dbReference>
<accession>A0A089M7B5</accession>
<evidence type="ECO:0000256" key="1">
    <source>
        <dbReference type="ARBA" id="ARBA00023157"/>
    </source>
</evidence>
<gene>
    <name evidence="3" type="ORF">PGRAT_12025</name>
</gene>
<dbReference type="HOGENOM" id="CLU_042529_11_4_9"/>
<dbReference type="PROSITE" id="PS51352">
    <property type="entry name" value="THIOREDOXIN_2"/>
    <property type="match status" value="1"/>
</dbReference>
<evidence type="ECO:0000313" key="3">
    <source>
        <dbReference type="EMBL" id="AIQ68260.1"/>
    </source>
</evidence>
<dbReference type="RefSeq" id="WP_036704574.1">
    <property type="nucleotide sequence ID" value="NZ_CP009287.1"/>
</dbReference>
<organism evidence="3 4">
    <name type="scientific">Paenibacillus graminis</name>
    <dbReference type="NCBI Taxonomy" id="189425"/>
    <lineage>
        <taxon>Bacteria</taxon>
        <taxon>Bacillati</taxon>
        <taxon>Bacillota</taxon>
        <taxon>Bacilli</taxon>
        <taxon>Bacillales</taxon>
        <taxon>Paenibacillaceae</taxon>
        <taxon>Paenibacillus</taxon>
    </lineage>
</organism>
<dbReference type="InterPro" id="IPR050553">
    <property type="entry name" value="Thioredoxin_ResA/DsbE_sf"/>
</dbReference>
<keyword evidence="1" id="KW-1015">Disulfide bond</keyword>
<dbReference type="Gene3D" id="3.40.30.10">
    <property type="entry name" value="Glutaredoxin"/>
    <property type="match status" value="1"/>
</dbReference>
<name>A0A089M7B5_9BACL</name>
<sequence length="189" mass="20533">MKAVNKRNITVIAVIVFLAFLAIERTTQSEPEAVPAMEQQGSSKPESGAGAGLLAPAFTLQGVNGESYSVGGTRKKAVLVNFWASWCDPCQQEAPALNALALKYKDVLDIYGINVTSQDYKPNAERFVRKYMLAFPVMYDLKGEVFDKYKGAVFPTNVLVDNNGVIAEVILGLLSPEELEKKIIALTGS</sequence>
<dbReference type="PANTHER" id="PTHR42852">
    <property type="entry name" value="THIOL:DISULFIDE INTERCHANGE PROTEIN DSBE"/>
    <property type="match status" value="1"/>
</dbReference>
<dbReference type="InterPro" id="IPR036249">
    <property type="entry name" value="Thioredoxin-like_sf"/>
</dbReference>